<dbReference type="InterPro" id="IPR001715">
    <property type="entry name" value="CH_dom"/>
</dbReference>
<feature type="region of interest" description="Disordered" evidence="1">
    <location>
        <begin position="1912"/>
        <end position="1931"/>
    </location>
</feature>
<feature type="region of interest" description="Disordered" evidence="1">
    <location>
        <begin position="1196"/>
        <end position="1221"/>
    </location>
</feature>
<proteinExistence type="predicted"/>
<feature type="region of interest" description="Disordered" evidence="1">
    <location>
        <begin position="1114"/>
        <end position="1162"/>
    </location>
</feature>
<dbReference type="InterPro" id="IPR010441">
    <property type="entry name" value="CH_2"/>
</dbReference>
<dbReference type="SUPFAM" id="SSF52540">
    <property type="entry name" value="P-loop containing nucleoside triphosphate hydrolases"/>
    <property type="match status" value="1"/>
</dbReference>
<keyword evidence="4" id="KW-1185">Reference proteome</keyword>
<evidence type="ECO:0000259" key="2">
    <source>
        <dbReference type="PROSITE" id="PS50021"/>
    </source>
</evidence>
<organism evidence="3 4">
    <name type="scientific">Fasciolopsis buskii</name>
    <dbReference type="NCBI Taxonomy" id="27845"/>
    <lineage>
        <taxon>Eukaryota</taxon>
        <taxon>Metazoa</taxon>
        <taxon>Spiralia</taxon>
        <taxon>Lophotrochozoa</taxon>
        <taxon>Platyhelminthes</taxon>
        <taxon>Trematoda</taxon>
        <taxon>Digenea</taxon>
        <taxon>Plagiorchiida</taxon>
        <taxon>Echinostomata</taxon>
        <taxon>Echinostomatoidea</taxon>
        <taxon>Fasciolidae</taxon>
        <taxon>Fasciolopsis</taxon>
    </lineage>
</organism>
<dbReference type="Gene3D" id="3.40.50.300">
    <property type="entry name" value="P-loop containing nucleotide triphosphate hydrolases"/>
    <property type="match status" value="1"/>
</dbReference>
<dbReference type="PANTHER" id="PTHR14919">
    <property type="entry name" value="KPL2-RELATED"/>
    <property type="match status" value="1"/>
</dbReference>
<feature type="compositionally biased region" description="Polar residues" evidence="1">
    <location>
        <begin position="1915"/>
        <end position="1931"/>
    </location>
</feature>
<dbReference type="PANTHER" id="PTHR14919:SF0">
    <property type="entry name" value="SPERM FLAGELLAR PROTEIN 2"/>
    <property type="match status" value="1"/>
</dbReference>
<dbReference type="InterPro" id="IPR027417">
    <property type="entry name" value="P-loop_NTPase"/>
</dbReference>
<comment type="caution">
    <text evidence="3">The sequence shown here is derived from an EMBL/GenBank/DDBJ whole genome shotgun (WGS) entry which is preliminary data.</text>
</comment>
<feature type="compositionally biased region" description="Polar residues" evidence="1">
    <location>
        <begin position="1143"/>
        <end position="1159"/>
    </location>
</feature>
<feature type="compositionally biased region" description="Polar residues" evidence="1">
    <location>
        <begin position="859"/>
        <end position="874"/>
    </location>
</feature>
<dbReference type="Gene3D" id="1.10.418.10">
    <property type="entry name" value="Calponin-like domain"/>
    <property type="match status" value="1"/>
</dbReference>
<feature type="region of interest" description="Disordered" evidence="1">
    <location>
        <begin position="841"/>
        <end position="902"/>
    </location>
</feature>
<dbReference type="Proteomes" id="UP000728185">
    <property type="component" value="Unassembled WGS sequence"/>
</dbReference>
<dbReference type="InterPro" id="IPR052634">
    <property type="entry name" value="Sperm_flagellar-bone_growth"/>
</dbReference>
<dbReference type="InterPro" id="IPR036872">
    <property type="entry name" value="CH_dom_sf"/>
</dbReference>
<reference evidence="3" key="1">
    <citation type="submission" date="2019-05" db="EMBL/GenBank/DDBJ databases">
        <title>Annotation for the trematode Fasciolopsis buski.</title>
        <authorList>
            <person name="Choi Y.-J."/>
        </authorList>
    </citation>
    <scope>NUCLEOTIDE SEQUENCE</scope>
    <source>
        <strain evidence="3">HT</strain>
        <tissue evidence="3">Whole worm</tissue>
    </source>
</reference>
<feature type="region of interest" description="Disordered" evidence="1">
    <location>
        <begin position="156"/>
        <end position="184"/>
    </location>
</feature>
<dbReference type="PROSITE" id="PS50021">
    <property type="entry name" value="CH"/>
    <property type="match status" value="1"/>
</dbReference>
<evidence type="ECO:0000313" key="3">
    <source>
        <dbReference type="EMBL" id="KAA0185697.1"/>
    </source>
</evidence>
<feature type="domain" description="Calponin-homology (CH)" evidence="2">
    <location>
        <begin position="1"/>
        <end position="102"/>
    </location>
</feature>
<dbReference type="OrthoDB" id="62528at2759"/>
<feature type="compositionally biased region" description="Polar residues" evidence="1">
    <location>
        <begin position="1202"/>
        <end position="1211"/>
    </location>
</feature>
<evidence type="ECO:0000313" key="4">
    <source>
        <dbReference type="Proteomes" id="UP000728185"/>
    </source>
</evidence>
<dbReference type="GO" id="GO:0005737">
    <property type="term" value="C:cytoplasm"/>
    <property type="evidence" value="ECO:0007669"/>
    <property type="project" value="UniProtKB-ARBA"/>
</dbReference>
<dbReference type="Pfam" id="PF06294">
    <property type="entry name" value="CH_2"/>
    <property type="match status" value="1"/>
</dbReference>
<feature type="compositionally biased region" description="Low complexity" evidence="1">
    <location>
        <begin position="1128"/>
        <end position="1139"/>
    </location>
</feature>
<accession>A0A8E0VFM6</accession>
<dbReference type="EMBL" id="LUCM01010286">
    <property type="protein sequence ID" value="KAA0185697.1"/>
    <property type="molecule type" value="Genomic_DNA"/>
</dbReference>
<protein>
    <recommendedName>
        <fullName evidence="2">Calponin-homology (CH) domain-containing protein</fullName>
    </recommendedName>
</protein>
<name>A0A8E0VFM6_9TREM</name>
<evidence type="ECO:0000256" key="1">
    <source>
        <dbReference type="SAM" id="MobiDB-lite"/>
    </source>
</evidence>
<sequence length="1931" mass="217533">MTNLLLSWLRSEDLIDNTDSVEEQLSNGYLIGKLLNKYGLQKDFGFFKNLNTPEVKRNNFSRIGTVLAEVGVILRAREAQAIMHAEPGAVFALLYNIYLFIETRLHKSGPQKIRSNRHELRELEIQLCKHQLKQLIPRQSNQTMAQMAARFESNRMKNMDHSQSERLTSAEQQTERNQDKHRKQLERVRTLRLAQSELMAKLEANMTDISKKSAGNYGVKHEQKMIQLRIPTEGTNAMKEIEEFERHIESTNMGASQRAKALYPTELVDHLSWKGPSGLSDELFRQAQTDVMLDPKASLNYLDRIKERVHEEKMAHQERQKRRRRIIVASLEEHRAREEERRAMQVADRLRRQSQLERRISVQLAHTKKEKLIPVRLMRQWKAQFVEGKPFWTYADDEDQNGSRKSIENRSVLMEESEDTAQLLDDLDFTDYRTLDGEWGLSNIGTNQVISLPGEPIQVFSGKPLEWIVSSTDLGFRFDSTKPEQNMILEHLFHRVRHFVCPSPPTPPEPNLPDLPIRMALLGKPLSGKSTIASKLSEIYRCAALCPTVLVSQALEAYRLSQCAVTPEEDKTGSQSEMQFQVLSQGPSPIDDERVILGKRIFEELQSGNEVSDQVLTDLMFFSIRSLEPGVSFVLDGFPYNLNQCELLIKLLTVATPDCPLIPSPDSTVDLATKLQSRRSLDVVIILDVTDDEIFRRAVTQVEESQKEDHTFEQVDVRNSLTDASYGQLVSRLAGFLDSWSLIESYFLTYQPSVQIVHVEAGGQLETYGLERSITANEVLEKVEHIAQSFLNISRQVTSSVEPSEPGICTPLCTKIAKGDTTDNVCFCMFYLSCGITDSATPGEKRRTQSVSKTHRRSNASNKSQEASRTTTKMKANGVRKEESNTSQLVTPEPHSPRPGEDGWMYVDLPLELESAANLMQMYQSSESNYCQNVKIVFRAIRHVRWQFIPHICEARGEFYNYLQRPDSKQAFVTEFQNSFNSVLNEMRADEETKADLHCRVDDLRDRLYEVLDETKLANQKQILRCLNPSGWMVEKMCLLANLYLSLMQLELTRYQDRARFLKDYYSVMERKPQVIDNETVEPLAGTIDATSAIYNRLPLIQLPDELCEIEARTDNSTVSPVSKLQPGKAKSTSGSSKGHQAGNRNRSQTSTSSLSDQPSVIDPDLARIPEQFLTKVNMLNVKSSLSEIHAALTKSGPGVSKSVTPTQTLTAPSKGGGKVGGKTAAAIASDKDKQIWSNPAAICIDKFAVPTVQEAQFLYNACLCASQLIVNQLQAERQARAAEADLDGLSIATPKVAGTKGTHGTAEDKMKGNGAKKGGPKSATSKGRITKTEEPPMSTELSEEEQLVRQIRGRLRREHMAALENEASAAVFRITLIRAQACTVLTDLKIKLNEAEQLMNDWIGIRTLREHEAVHKLVNLVREAIELEQKLELPLVLDGGLFYLEVCTELPILFNPWFCHEPENFWFPVVLPFITSINLAIFVLFCPVKKPPGDPSQEEAILPDFLPSTSSECSHMDLGYFSLEQMEYILKRFYECAPSGFIDIKAFGSLLQPIIEQRLTQLSGPFSSELINGLCLSLAQLYQANFENDTSAESVSPSCEMKDHESATGRISSVINTPKRDRDEKPSFYVDWRRFLLAATQSHLIFNPTAKPVRASLVAMANRLHELDQMDDKIQDNQPKSMLYIKVTRAQFQFIPFPWYPPNRQYYGKLQDFIFSLFVDHSDRNTLLHECPSGDDLNPETNSTPMIHKLNCLRLESSQSSGSQIRWEQSISCAKLLLHLSTIGVPNGTQVQPETEDIPDQVDDVLVPKSIMETLLGHGLIDSYGTGPEAEPTEAQLMDAIQPNRLVVRDKLNEIYADLGGGDNTYDPAVPLSKLVQHPGSVALLLSAAHRFQLPLFPEPWPSLIRMHSKRAGSGSTSTSYDMATKPSLS</sequence>
<feature type="region of interest" description="Disordered" evidence="1">
    <location>
        <begin position="1298"/>
        <end position="1346"/>
    </location>
</feature>
<gene>
    <name evidence="3" type="ORF">FBUS_02408</name>
</gene>